<reference evidence="2" key="1">
    <citation type="journal article" date="2017" name="Front. Cell. Infect. Microbiol.">
        <title>The Distinct Transcriptional Response of the Midgut of Amblyomma sculptum and Amblyomma aureolatum Ticks to Rickettsia rickettsii Correlates to Their Differences in Susceptibility to Infection.</title>
        <authorList>
            <person name="Martins L.A."/>
            <person name="Galletti M.F.B.M."/>
            <person name="Ribeiro J.M."/>
            <person name="Fujita A."/>
            <person name="Costa F.B."/>
            <person name="Labruna M.B."/>
            <person name="Daffre S."/>
            <person name="Fogaca A.C."/>
        </authorList>
    </citation>
    <scope>NUCLEOTIDE SEQUENCE</scope>
</reference>
<sequence>PRRSPHRSRSPLRPEHWSGAGHPRKRSPDMFGNHARNLMAQQPGAAFPAGLATSQAGLLEEYTERRGGSGVAPTASTVAATLETMIQLQQRLLSITAAQQQQQQVSAAGMAAGLPGHPAVGGVTAGTTGSYRGDDFASRGLQEMDLQKSLQQLRQSQRYNVGSNVAYAGGSAVGSQQTQHMQAHQVAPQYAPSAAPPQRDAGASYQSSTMDTYSNKKGPPYTSGLGSYSQTGSQPSSNAYGSSGAYTGSSTLGGGSGSLTSAGLRTNEYRKSSLGPTAPIPTNFGRPSFGHLGRTVGGPGIKRF</sequence>
<feature type="compositionally biased region" description="Polar residues" evidence="1">
    <location>
        <begin position="204"/>
        <end position="215"/>
    </location>
</feature>
<feature type="compositionally biased region" description="Gly residues" evidence="1">
    <location>
        <begin position="295"/>
        <end position="304"/>
    </location>
</feature>
<feature type="non-terminal residue" evidence="2">
    <location>
        <position position="1"/>
    </location>
</feature>
<feature type="compositionally biased region" description="Low complexity" evidence="1">
    <location>
        <begin position="185"/>
        <end position="198"/>
    </location>
</feature>
<feature type="region of interest" description="Disordered" evidence="1">
    <location>
        <begin position="172"/>
        <end position="304"/>
    </location>
</feature>
<feature type="region of interest" description="Disordered" evidence="1">
    <location>
        <begin position="1"/>
        <end position="32"/>
    </location>
</feature>
<proteinExistence type="evidence at transcript level"/>
<name>A0A1E1X809_9ACAR</name>
<feature type="compositionally biased region" description="Polar residues" evidence="1">
    <location>
        <begin position="173"/>
        <end position="182"/>
    </location>
</feature>
<dbReference type="GO" id="GO:0003743">
    <property type="term" value="F:translation initiation factor activity"/>
    <property type="evidence" value="ECO:0007669"/>
    <property type="project" value="UniProtKB-KW"/>
</dbReference>
<dbReference type="AlphaFoldDB" id="A0A1E1X809"/>
<keyword evidence="2" id="KW-0396">Initiation factor</keyword>
<dbReference type="EMBL" id="GFAC01003779">
    <property type="protein sequence ID" value="JAT95409.1"/>
    <property type="molecule type" value="mRNA"/>
</dbReference>
<accession>A0A1E1X809</accession>
<organism evidence="2">
    <name type="scientific">Amblyomma aureolatum</name>
    <dbReference type="NCBI Taxonomy" id="187763"/>
    <lineage>
        <taxon>Eukaryota</taxon>
        <taxon>Metazoa</taxon>
        <taxon>Ecdysozoa</taxon>
        <taxon>Arthropoda</taxon>
        <taxon>Chelicerata</taxon>
        <taxon>Arachnida</taxon>
        <taxon>Acari</taxon>
        <taxon>Parasitiformes</taxon>
        <taxon>Ixodida</taxon>
        <taxon>Ixodoidea</taxon>
        <taxon>Ixodidae</taxon>
        <taxon>Amblyomminae</taxon>
        <taxon>Amblyomma</taxon>
    </lineage>
</organism>
<feature type="compositionally biased region" description="Low complexity" evidence="1">
    <location>
        <begin position="236"/>
        <end position="250"/>
    </location>
</feature>
<feature type="compositionally biased region" description="Polar residues" evidence="1">
    <location>
        <begin position="224"/>
        <end position="235"/>
    </location>
</feature>
<protein>
    <submittedName>
        <fullName evidence="2">Putative translation initiation factor if-2</fullName>
    </submittedName>
</protein>
<feature type="compositionally biased region" description="Basic residues" evidence="1">
    <location>
        <begin position="1"/>
        <end position="10"/>
    </location>
</feature>
<keyword evidence="2" id="KW-0648">Protein biosynthesis</keyword>
<evidence type="ECO:0000313" key="2">
    <source>
        <dbReference type="EMBL" id="JAT95409.1"/>
    </source>
</evidence>
<evidence type="ECO:0000256" key="1">
    <source>
        <dbReference type="SAM" id="MobiDB-lite"/>
    </source>
</evidence>